<reference evidence="1 2" key="1">
    <citation type="submission" date="2016-10" db="EMBL/GenBank/DDBJ databases">
        <authorList>
            <person name="de Groot N.N."/>
        </authorList>
    </citation>
    <scope>NUCLEOTIDE SEQUENCE [LARGE SCALE GENOMIC DNA]</scope>
    <source>
        <strain evidence="1 2">DSM 22788</strain>
    </source>
</reference>
<dbReference type="RefSeq" id="WP_269208759.1">
    <property type="nucleotide sequence ID" value="NZ_FNKB01000001.1"/>
</dbReference>
<dbReference type="Proteomes" id="UP000182690">
    <property type="component" value="Unassembled WGS sequence"/>
</dbReference>
<protein>
    <submittedName>
        <fullName evidence="1">Uncharacterized protein</fullName>
    </submittedName>
</protein>
<evidence type="ECO:0000313" key="2">
    <source>
        <dbReference type="Proteomes" id="UP000182690"/>
    </source>
</evidence>
<dbReference type="AlphaFoldDB" id="A0A1H0YXU3"/>
<proteinExistence type="predicted"/>
<dbReference type="EMBL" id="FNKB01000001">
    <property type="protein sequence ID" value="SDQ19938.1"/>
    <property type="molecule type" value="Genomic_DNA"/>
</dbReference>
<gene>
    <name evidence="1" type="ORF">SAMN04488565_1278</name>
</gene>
<evidence type="ECO:0000313" key="1">
    <source>
        <dbReference type="EMBL" id="SDQ19938.1"/>
    </source>
</evidence>
<name>A0A1H0YXU3_9MICO</name>
<dbReference type="STRING" id="1079994.SAMN04488565_1278"/>
<accession>A0A1H0YXU3</accession>
<sequence length="43" mass="4560">MTSHGFPQTFTPVEWMLSHPGTNGYVSSWGAMLSGTTPTFAAA</sequence>
<organism evidence="1 2">
    <name type="scientific">Leucobacter chromiiresistens</name>
    <dbReference type="NCBI Taxonomy" id="1079994"/>
    <lineage>
        <taxon>Bacteria</taxon>
        <taxon>Bacillati</taxon>
        <taxon>Actinomycetota</taxon>
        <taxon>Actinomycetes</taxon>
        <taxon>Micrococcales</taxon>
        <taxon>Microbacteriaceae</taxon>
        <taxon>Leucobacter</taxon>
    </lineage>
</organism>